<dbReference type="WBParaSite" id="mrna-Wban_00748">
    <property type="protein sequence ID" value="mrna-Wban_00748"/>
    <property type="gene ID" value="Wban_00748"/>
</dbReference>
<dbReference type="AlphaFoldDB" id="A0AAF5PHH2"/>
<evidence type="ECO:0000313" key="3">
    <source>
        <dbReference type="WBParaSite" id="mrna-Wban_00748"/>
    </source>
</evidence>
<name>A0AAF5PHH2_WUCBA</name>
<proteinExistence type="predicted"/>
<reference evidence="2" key="2">
    <citation type="journal article" date="2016" name="Mol. Ecol.">
        <title>Population genomics of the filarial nematode parasite Wuchereria bancrofti from mosquitoes.</title>
        <authorList>
            <person name="Small S.T."/>
            <person name="Reimer L.J."/>
            <person name="Tisch D.J."/>
            <person name="King C.L."/>
            <person name="Christensen B.M."/>
            <person name="Siba P.M."/>
            <person name="Kazura J.W."/>
            <person name="Serre D."/>
            <person name="Zimmerman P.A."/>
        </authorList>
    </citation>
    <scope>NUCLEOTIDE SEQUENCE</scope>
    <source>
        <strain evidence="2">pt0022</strain>
    </source>
</reference>
<evidence type="ECO:0000313" key="2">
    <source>
        <dbReference type="Proteomes" id="UP000093561"/>
    </source>
</evidence>
<dbReference type="Proteomes" id="UP000093561">
    <property type="component" value="Unassembled WGS sequence"/>
</dbReference>
<protein>
    <submittedName>
        <fullName evidence="3">Uncharacterized protein</fullName>
    </submittedName>
</protein>
<sequence length="121" mass="13276">MTLFVILQITVRLTLKMDYAAHEVHSRICALCCKTICAKMKGKAKTCLKAAEVNPSTKSVIMKSTICKGSENVIKESLQKKKPKTQSKSGSQCANVRRIPASDGYKYISHNVVCDLLSLIG</sequence>
<reference evidence="2" key="1">
    <citation type="submission" date="2015-03" db="EMBL/GenBank/DDBJ databases">
        <title>Wuchereria bancrofti Genome Sequencing Papua New Guinea Strain.</title>
        <authorList>
            <person name="Small S.T."/>
            <person name="Serre D."/>
            <person name="Zimmerman P.A."/>
        </authorList>
    </citation>
    <scope>NUCLEOTIDE SEQUENCE [LARGE SCALE GENOMIC DNA]</scope>
    <source>
        <strain evidence="2">pt0022</strain>
    </source>
</reference>
<accession>A0AAF5PHH2</accession>
<feature type="chain" id="PRO_5042237948" evidence="1">
    <location>
        <begin position="17"/>
        <end position="121"/>
    </location>
</feature>
<reference evidence="3" key="3">
    <citation type="submission" date="2024-02" db="UniProtKB">
        <authorList>
            <consortium name="WormBaseParasite"/>
        </authorList>
    </citation>
    <scope>IDENTIFICATION</scope>
    <source>
        <strain evidence="3">pt0022</strain>
    </source>
</reference>
<evidence type="ECO:0000256" key="1">
    <source>
        <dbReference type="SAM" id="SignalP"/>
    </source>
</evidence>
<feature type="signal peptide" evidence="1">
    <location>
        <begin position="1"/>
        <end position="16"/>
    </location>
</feature>
<organism evidence="2 3">
    <name type="scientific">Wuchereria bancrofti</name>
    <dbReference type="NCBI Taxonomy" id="6293"/>
    <lineage>
        <taxon>Eukaryota</taxon>
        <taxon>Metazoa</taxon>
        <taxon>Ecdysozoa</taxon>
        <taxon>Nematoda</taxon>
        <taxon>Chromadorea</taxon>
        <taxon>Rhabditida</taxon>
        <taxon>Spirurina</taxon>
        <taxon>Spiruromorpha</taxon>
        <taxon>Filarioidea</taxon>
        <taxon>Onchocercidae</taxon>
        <taxon>Wuchereria</taxon>
    </lineage>
</organism>
<keyword evidence="1" id="KW-0732">Signal</keyword>